<name>A0ABW4F283_9PSEU</name>
<comment type="caution">
    <text evidence="1">The sequence shown here is derived from an EMBL/GenBank/DDBJ whole genome shotgun (WGS) entry which is preliminary data.</text>
</comment>
<keyword evidence="2" id="KW-1185">Reference proteome</keyword>
<sequence>MKTGPAFELSDLTVLLGLDLGEPTDAGDIEAIDVILERRRAANPPVPADLRASRQRTTLYLVPNASS</sequence>
<evidence type="ECO:0000313" key="2">
    <source>
        <dbReference type="Proteomes" id="UP001597114"/>
    </source>
</evidence>
<evidence type="ECO:0000313" key="1">
    <source>
        <dbReference type="EMBL" id="MFD1521208.1"/>
    </source>
</evidence>
<proteinExistence type="predicted"/>
<dbReference type="RefSeq" id="WP_344722050.1">
    <property type="nucleotide sequence ID" value="NZ_BAAAUS010000008.1"/>
</dbReference>
<accession>A0ABW4F283</accession>
<reference evidence="2" key="1">
    <citation type="journal article" date="2019" name="Int. J. Syst. Evol. Microbiol.">
        <title>The Global Catalogue of Microorganisms (GCM) 10K type strain sequencing project: providing services to taxonomists for standard genome sequencing and annotation.</title>
        <authorList>
            <consortium name="The Broad Institute Genomics Platform"/>
            <consortium name="The Broad Institute Genome Sequencing Center for Infectious Disease"/>
            <person name="Wu L."/>
            <person name="Ma J."/>
        </authorList>
    </citation>
    <scope>NUCLEOTIDE SEQUENCE [LARGE SCALE GENOMIC DNA]</scope>
    <source>
        <strain evidence="2">CCM 7043</strain>
    </source>
</reference>
<organism evidence="1 2">
    <name type="scientific">Pseudonocardia yunnanensis</name>
    <dbReference type="NCBI Taxonomy" id="58107"/>
    <lineage>
        <taxon>Bacteria</taxon>
        <taxon>Bacillati</taxon>
        <taxon>Actinomycetota</taxon>
        <taxon>Actinomycetes</taxon>
        <taxon>Pseudonocardiales</taxon>
        <taxon>Pseudonocardiaceae</taxon>
        <taxon>Pseudonocardia</taxon>
    </lineage>
</organism>
<protein>
    <submittedName>
        <fullName evidence="1">Uncharacterized protein</fullName>
    </submittedName>
</protein>
<dbReference type="EMBL" id="JBHUCO010000031">
    <property type="protein sequence ID" value="MFD1521208.1"/>
    <property type="molecule type" value="Genomic_DNA"/>
</dbReference>
<dbReference type="Proteomes" id="UP001597114">
    <property type="component" value="Unassembled WGS sequence"/>
</dbReference>
<gene>
    <name evidence="1" type="ORF">ACFSJD_27160</name>
</gene>